<evidence type="ECO:0000313" key="2">
    <source>
        <dbReference type="EMBL" id="UUX50830.1"/>
    </source>
</evidence>
<dbReference type="SUPFAM" id="SSF54001">
    <property type="entry name" value="Cysteine proteinases"/>
    <property type="match status" value="1"/>
</dbReference>
<dbReference type="CDD" id="cd02619">
    <property type="entry name" value="Peptidase_C1"/>
    <property type="match status" value="1"/>
</dbReference>
<evidence type="ECO:0000313" key="3">
    <source>
        <dbReference type="Proteomes" id="UP001060336"/>
    </source>
</evidence>
<sequence>MTRISENIRTKRQNLVLNCVESRSTETDWGIQDALDAQNWEAHISGRPLQKDNGRPIPEECDLRADWWSVGNQEDSGACVGFATADGVLRWLYAHKGLINRDNFQERPSPRFIWMANKETDAFTRYPTTFLEREGTSTKLALGVAQKFGCVPESMLPMNGDLSRDNISVFFTVAAQFRISGYFNLGNNLTDWRSWIASNGPILTRLDVDDQWFGLFENNQVLADYVPGSAGQGHAVCLVGYDRDRFIIRNSWGPDWGDSGFAWATDTYVQAAFTEAYGALM</sequence>
<keyword evidence="3" id="KW-1185">Reference proteome</keyword>
<evidence type="ECO:0000259" key="1">
    <source>
        <dbReference type="SMART" id="SM00645"/>
    </source>
</evidence>
<organism evidence="2 3">
    <name type="scientific">Nisaea acidiphila</name>
    <dbReference type="NCBI Taxonomy" id="1862145"/>
    <lineage>
        <taxon>Bacteria</taxon>
        <taxon>Pseudomonadati</taxon>
        <taxon>Pseudomonadota</taxon>
        <taxon>Alphaproteobacteria</taxon>
        <taxon>Rhodospirillales</taxon>
        <taxon>Thalassobaculaceae</taxon>
        <taxon>Nisaea</taxon>
    </lineage>
</organism>
<dbReference type="EMBL" id="CP102480">
    <property type="protein sequence ID" value="UUX50830.1"/>
    <property type="molecule type" value="Genomic_DNA"/>
</dbReference>
<dbReference type="RefSeq" id="WP_257770068.1">
    <property type="nucleotide sequence ID" value="NZ_CP102480.1"/>
</dbReference>
<dbReference type="KEGG" id="naci:NUH88_03800"/>
<dbReference type="InterPro" id="IPR038765">
    <property type="entry name" value="Papain-like_cys_pep_sf"/>
</dbReference>
<reference evidence="2" key="1">
    <citation type="submission" date="2022-08" db="EMBL/GenBank/DDBJ databases">
        <title>Nisaea acidiphila sp. nov., isolated from a marine algal debris and emended description of the genus Nisaea Urios et al. 2008.</title>
        <authorList>
            <person name="Kwon K."/>
        </authorList>
    </citation>
    <scope>NUCLEOTIDE SEQUENCE</scope>
    <source>
        <strain evidence="2">MEBiC11861</strain>
    </source>
</reference>
<gene>
    <name evidence="2" type="ORF">NUH88_03800</name>
</gene>
<dbReference type="GO" id="GO:0008234">
    <property type="term" value="F:cysteine-type peptidase activity"/>
    <property type="evidence" value="ECO:0007669"/>
    <property type="project" value="InterPro"/>
</dbReference>
<proteinExistence type="predicted"/>
<dbReference type="GO" id="GO:0006508">
    <property type="term" value="P:proteolysis"/>
    <property type="evidence" value="ECO:0007669"/>
    <property type="project" value="InterPro"/>
</dbReference>
<dbReference type="Pfam" id="PF00112">
    <property type="entry name" value="Peptidase_C1"/>
    <property type="match status" value="1"/>
</dbReference>
<name>A0A9J7AUN7_9PROT</name>
<feature type="domain" description="Peptidase C1A papain C-terminal" evidence="1">
    <location>
        <begin position="57"/>
        <end position="280"/>
    </location>
</feature>
<protein>
    <submittedName>
        <fullName evidence="2">C1 family peptidase</fullName>
    </submittedName>
</protein>
<dbReference type="InterPro" id="IPR000668">
    <property type="entry name" value="Peptidase_C1A_C"/>
</dbReference>
<dbReference type="SMART" id="SM00645">
    <property type="entry name" value="Pept_C1"/>
    <property type="match status" value="1"/>
</dbReference>
<dbReference type="Gene3D" id="3.90.70.10">
    <property type="entry name" value="Cysteine proteinases"/>
    <property type="match status" value="1"/>
</dbReference>
<accession>A0A9J7AUN7</accession>
<dbReference type="AlphaFoldDB" id="A0A9J7AUN7"/>
<dbReference type="Proteomes" id="UP001060336">
    <property type="component" value="Chromosome"/>
</dbReference>